<sequence length="125" mass="14545">MLKIHSKRIEGLQTQLKTAAGTENCLCRDIDLGCTKPDDVLRAHQAVLNLEEEIKRLTLLRFLCDEKNEYIIYSIKRITFIWAISFGVLIVILLIIVGVFYCSFKKEKNYVMLTYLVNMWIISQT</sequence>
<keyword evidence="1" id="KW-1133">Transmembrane helix</keyword>
<evidence type="ECO:0000313" key="3">
    <source>
        <dbReference type="Proteomes" id="UP001054945"/>
    </source>
</evidence>
<dbReference type="Proteomes" id="UP001054945">
    <property type="component" value="Unassembled WGS sequence"/>
</dbReference>
<name>A0AAV4R0Q4_CAEEX</name>
<protein>
    <submittedName>
        <fullName evidence="2">Uncharacterized protein</fullName>
    </submittedName>
</protein>
<gene>
    <name evidence="2" type="ORF">CEXT_212661</name>
</gene>
<accession>A0AAV4R0Q4</accession>
<feature type="transmembrane region" description="Helical" evidence="1">
    <location>
        <begin position="80"/>
        <end position="101"/>
    </location>
</feature>
<evidence type="ECO:0000256" key="1">
    <source>
        <dbReference type="SAM" id="Phobius"/>
    </source>
</evidence>
<evidence type="ECO:0000313" key="2">
    <source>
        <dbReference type="EMBL" id="GIY15085.1"/>
    </source>
</evidence>
<proteinExistence type="predicted"/>
<dbReference type="EMBL" id="BPLR01007194">
    <property type="protein sequence ID" value="GIY15085.1"/>
    <property type="molecule type" value="Genomic_DNA"/>
</dbReference>
<keyword evidence="3" id="KW-1185">Reference proteome</keyword>
<dbReference type="AlphaFoldDB" id="A0AAV4R0Q4"/>
<comment type="caution">
    <text evidence="2">The sequence shown here is derived from an EMBL/GenBank/DDBJ whole genome shotgun (WGS) entry which is preliminary data.</text>
</comment>
<reference evidence="2 3" key="1">
    <citation type="submission" date="2021-06" db="EMBL/GenBank/DDBJ databases">
        <title>Caerostris extrusa draft genome.</title>
        <authorList>
            <person name="Kono N."/>
            <person name="Arakawa K."/>
        </authorList>
    </citation>
    <scope>NUCLEOTIDE SEQUENCE [LARGE SCALE GENOMIC DNA]</scope>
</reference>
<keyword evidence="1" id="KW-0812">Transmembrane</keyword>
<keyword evidence="1" id="KW-0472">Membrane</keyword>
<organism evidence="2 3">
    <name type="scientific">Caerostris extrusa</name>
    <name type="common">Bark spider</name>
    <name type="synonym">Caerostris bankana</name>
    <dbReference type="NCBI Taxonomy" id="172846"/>
    <lineage>
        <taxon>Eukaryota</taxon>
        <taxon>Metazoa</taxon>
        <taxon>Ecdysozoa</taxon>
        <taxon>Arthropoda</taxon>
        <taxon>Chelicerata</taxon>
        <taxon>Arachnida</taxon>
        <taxon>Araneae</taxon>
        <taxon>Araneomorphae</taxon>
        <taxon>Entelegynae</taxon>
        <taxon>Araneoidea</taxon>
        <taxon>Araneidae</taxon>
        <taxon>Caerostris</taxon>
    </lineage>
</organism>